<dbReference type="SUPFAM" id="SSF53067">
    <property type="entry name" value="Actin-like ATPase domain"/>
    <property type="match status" value="1"/>
</dbReference>
<dbReference type="FunFam" id="3.90.640.10:FF:000003">
    <property type="entry name" value="Molecular chaperone DnaK"/>
    <property type="match status" value="1"/>
</dbReference>
<evidence type="ECO:0000313" key="3">
    <source>
        <dbReference type="EMBL" id="KAG2857796.1"/>
    </source>
</evidence>
<dbReference type="InterPro" id="IPR043129">
    <property type="entry name" value="ATPase_NBD"/>
</dbReference>
<dbReference type="Proteomes" id="UP000735874">
    <property type="component" value="Unassembled WGS sequence"/>
</dbReference>
<comment type="caution">
    <text evidence="3">The sequence shown here is derived from an EMBL/GenBank/DDBJ whole genome shotgun (WGS) entry which is preliminary data.</text>
</comment>
<evidence type="ECO:0000313" key="4">
    <source>
        <dbReference type="Proteomes" id="UP000735874"/>
    </source>
</evidence>
<sequence length="97" mass="11056">MVRLRMACEHTKRFLSASTEGLIELDSLVDGIDFHAAITRAFFESLYTDLFDKILQPVHQVLTDAERLSSKIDDVVLIGGSTRIPKIEQLLSDFFLW</sequence>
<dbReference type="Gene3D" id="3.30.420.40">
    <property type="match status" value="1"/>
</dbReference>
<organism evidence="3 4">
    <name type="scientific">Phytophthora cactorum</name>
    <dbReference type="NCBI Taxonomy" id="29920"/>
    <lineage>
        <taxon>Eukaryota</taxon>
        <taxon>Sar</taxon>
        <taxon>Stramenopiles</taxon>
        <taxon>Oomycota</taxon>
        <taxon>Peronosporomycetes</taxon>
        <taxon>Peronosporales</taxon>
        <taxon>Peronosporaceae</taxon>
        <taxon>Phytophthora</taxon>
    </lineage>
</organism>
<evidence type="ECO:0000256" key="2">
    <source>
        <dbReference type="ARBA" id="ARBA00022840"/>
    </source>
</evidence>
<gene>
    <name evidence="3" type="ORF">PC113_g10365</name>
</gene>
<dbReference type="PROSITE" id="PS01036">
    <property type="entry name" value="HSP70_3"/>
    <property type="match status" value="1"/>
</dbReference>
<keyword evidence="1" id="KW-0547">Nucleotide-binding</keyword>
<dbReference type="GO" id="GO:0005524">
    <property type="term" value="F:ATP binding"/>
    <property type="evidence" value="ECO:0007669"/>
    <property type="project" value="UniProtKB-KW"/>
</dbReference>
<dbReference type="GO" id="GO:0140662">
    <property type="term" value="F:ATP-dependent protein folding chaperone"/>
    <property type="evidence" value="ECO:0007669"/>
    <property type="project" value="InterPro"/>
</dbReference>
<keyword evidence="2" id="KW-0067">ATP-binding</keyword>
<dbReference type="InterPro" id="IPR018181">
    <property type="entry name" value="Heat_shock_70_CS"/>
</dbReference>
<proteinExistence type="predicted"/>
<dbReference type="Pfam" id="PF00012">
    <property type="entry name" value="HSP70"/>
    <property type="match status" value="1"/>
</dbReference>
<protein>
    <recommendedName>
        <fullName evidence="5">Heat shock protein 70 family</fullName>
    </recommendedName>
</protein>
<name>A0A8T0Z6C0_9STRA</name>
<dbReference type="PANTHER" id="PTHR19375">
    <property type="entry name" value="HEAT SHOCK PROTEIN 70KDA"/>
    <property type="match status" value="1"/>
</dbReference>
<dbReference type="VEuPathDB" id="FungiDB:PC110_g11846"/>
<dbReference type="Gene3D" id="3.90.640.10">
    <property type="entry name" value="Actin, Chain A, domain 4"/>
    <property type="match status" value="1"/>
</dbReference>
<reference evidence="3" key="1">
    <citation type="submission" date="2018-10" db="EMBL/GenBank/DDBJ databases">
        <title>Effector identification in a new, highly contiguous assembly of the strawberry crown rot pathogen Phytophthora cactorum.</title>
        <authorList>
            <person name="Armitage A.D."/>
            <person name="Nellist C.F."/>
            <person name="Bates H."/>
            <person name="Vickerstaff R.J."/>
            <person name="Harrison R.J."/>
        </authorList>
    </citation>
    <scope>NUCLEOTIDE SEQUENCE</scope>
    <source>
        <strain evidence="3">15-7</strain>
    </source>
</reference>
<evidence type="ECO:0008006" key="5">
    <source>
        <dbReference type="Google" id="ProtNLM"/>
    </source>
</evidence>
<dbReference type="AlphaFoldDB" id="A0A8T0Z6C0"/>
<dbReference type="InterPro" id="IPR013126">
    <property type="entry name" value="Hsp_70_fam"/>
</dbReference>
<accession>A0A8T0Z6C0</accession>
<dbReference type="EMBL" id="RCMG01000276">
    <property type="protein sequence ID" value="KAG2857796.1"/>
    <property type="molecule type" value="Genomic_DNA"/>
</dbReference>
<evidence type="ECO:0000256" key="1">
    <source>
        <dbReference type="ARBA" id="ARBA00022741"/>
    </source>
</evidence>